<organism evidence="4 5">
    <name type="scientific">Aureimonas jatrophae</name>
    <dbReference type="NCBI Taxonomy" id="1166073"/>
    <lineage>
        <taxon>Bacteria</taxon>
        <taxon>Pseudomonadati</taxon>
        <taxon>Pseudomonadota</taxon>
        <taxon>Alphaproteobacteria</taxon>
        <taxon>Hyphomicrobiales</taxon>
        <taxon>Aurantimonadaceae</taxon>
        <taxon>Aureimonas</taxon>
    </lineage>
</organism>
<keyword evidence="2" id="KW-0732">Signal</keyword>
<evidence type="ECO:0000256" key="2">
    <source>
        <dbReference type="SAM" id="SignalP"/>
    </source>
</evidence>
<reference evidence="4 5" key="1">
    <citation type="submission" date="2016-10" db="EMBL/GenBank/DDBJ databases">
        <authorList>
            <person name="de Groot N.N."/>
        </authorList>
    </citation>
    <scope>NUCLEOTIDE SEQUENCE [LARGE SCALE GENOMIC DNA]</scope>
    <source>
        <strain evidence="5">L7-484,KACC 16230,DSM 25025</strain>
    </source>
</reference>
<dbReference type="Proteomes" id="UP000198793">
    <property type="component" value="Unassembled WGS sequence"/>
</dbReference>
<dbReference type="InterPro" id="IPR027275">
    <property type="entry name" value="PRC-brl_dom"/>
</dbReference>
<evidence type="ECO:0000313" key="4">
    <source>
        <dbReference type="EMBL" id="SDO24265.1"/>
    </source>
</evidence>
<dbReference type="STRING" id="1166073.SAMN05192530_104355"/>
<evidence type="ECO:0000256" key="1">
    <source>
        <dbReference type="SAM" id="MobiDB-lite"/>
    </source>
</evidence>
<feature type="signal peptide" evidence="2">
    <location>
        <begin position="1"/>
        <end position="21"/>
    </location>
</feature>
<evidence type="ECO:0000313" key="5">
    <source>
        <dbReference type="Proteomes" id="UP000198793"/>
    </source>
</evidence>
<accession>A0A1H0HYQ1</accession>
<feature type="region of interest" description="Disordered" evidence="1">
    <location>
        <begin position="33"/>
        <end position="52"/>
    </location>
</feature>
<gene>
    <name evidence="4" type="ORF">SAMN05192530_104355</name>
</gene>
<feature type="domain" description="PRC-barrel" evidence="3">
    <location>
        <begin position="55"/>
        <end position="116"/>
    </location>
</feature>
<dbReference type="SUPFAM" id="SSF50346">
    <property type="entry name" value="PRC-barrel domain"/>
    <property type="match status" value="1"/>
</dbReference>
<sequence>MPGACAGVLLIGGAIFAGAWAAADCRDPHACTGTADGAMPSRGPLQSPGPGETMASTLIGAAVIDRQGERLGTVSDAVLSRDLRVVALAVRVGWVLGVTTRTVAVPIGSIHPEADRATEVADGQETQDRPEGGLAATLDALMAGGAPGRGDGRGARLVSDLTRAELLAAPAFEAR</sequence>
<name>A0A1H0HYQ1_9HYPH</name>
<dbReference type="AlphaFoldDB" id="A0A1H0HYQ1"/>
<dbReference type="Pfam" id="PF05239">
    <property type="entry name" value="PRC"/>
    <property type="match status" value="1"/>
</dbReference>
<proteinExistence type="predicted"/>
<evidence type="ECO:0000259" key="3">
    <source>
        <dbReference type="Pfam" id="PF05239"/>
    </source>
</evidence>
<dbReference type="InterPro" id="IPR011033">
    <property type="entry name" value="PRC_barrel-like_sf"/>
</dbReference>
<keyword evidence="5" id="KW-1185">Reference proteome</keyword>
<dbReference type="Gene3D" id="2.30.30.240">
    <property type="entry name" value="PRC-barrel domain"/>
    <property type="match status" value="1"/>
</dbReference>
<protein>
    <submittedName>
        <fullName evidence="4">PRC-barrel domain-containing protein</fullName>
    </submittedName>
</protein>
<dbReference type="EMBL" id="FNIT01000004">
    <property type="protein sequence ID" value="SDO24265.1"/>
    <property type="molecule type" value="Genomic_DNA"/>
</dbReference>
<feature type="chain" id="PRO_5011650049" evidence="2">
    <location>
        <begin position="22"/>
        <end position="175"/>
    </location>
</feature>